<feature type="transmembrane region" description="Helical" evidence="2">
    <location>
        <begin position="90"/>
        <end position="109"/>
    </location>
</feature>
<name>A0AA39JJ60_ARMTA</name>
<dbReference type="Proteomes" id="UP001175211">
    <property type="component" value="Unassembled WGS sequence"/>
</dbReference>
<keyword evidence="2" id="KW-0472">Membrane</keyword>
<keyword evidence="4" id="KW-1185">Reference proteome</keyword>
<dbReference type="AlphaFoldDB" id="A0AA39JJ60"/>
<feature type="compositionally biased region" description="Basic and acidic residues" evidence="1">
    <location>
        <begin position="1"/>
        <end position="13"/>
    </location>
</feature>
<proteinExistence type="predicted"/>
<keyword evidence="2" id="KW-0812">Transmembrane</keyword>
<reference evidence="3" key="1">
    <citation type="submission" date="2023-06" db="EMBL/GenBank/DDBJ databases">
        <authorList>
            <consortium name="Lawrence Berkeley National Laboratory"/>
            <person name="Ahrendt S."/>
            <person name="Sahu N."/>
            <person name="Indic B."/>
            <person name="Wong-Bajracharya J."/>
            <person name="Merenyi Z."/>
            <person name="Ke H.-M."/>
            <person name="Monk M."/>
            <person name="Kocsube S."/>
            <person name="Drula E."/>
            <person name="Lipzen A."/>
            <person name="Balint B."/>
            <person name="Henrissat B."/>
            <person name="Andreopoulos B."/>
            <person name="Martin F.M."/>
            <person name="Harder C.B."/>
            <person name="Rigling D."/>
            <person name="Ford K.L."/>
            <person name="Foster G.D."/>
            <person name="Pangilinan J."/>
            <person name="Papanicolaou A."/>
            <person name="Barry K."/>
            <person name="LaButti K."/>
            <person name="Viragh M."/>
            <person name="Koriabine M."/>
            <person name="Yan M."/>
            <person name="Riley R."/>
            <person name="Champramary S."/>
            <person name="Plett K.L."/>
            <person name="Tsai I.J."/>
            <person name="Slot J."/>
            <person name="Sipos G."/>
            <person name="Plett J."/>
            <person name="Nagy L.G."/>
            <person name="Grigoriev I.V."/>
        </authorList>
    </citation>
    <scope>NUCLEOTIDE SEQUENCE</scope>
    <source>
        <strain evidence="3">CCBAS 213</strain>
    </source>
</reference>
<evidence type="ECO:0000256" key="1">
    <source>
        <dbReference type="SAM" id="MobiDB-lite"/>
    </source>
</evidence>
<feature type="transmembrane region" description="Helical" evidence="2">
    <location>
        <begin position="57"/>
        <end position="78"/>
    </location>
</feature>
<comment type="caution">
    <text evidence="3">The sequence shown here is derived from an EMBL/GenBank/DDBJ whole genome shotgun (WGS) entry which is preliminary data.</text>
</comment>
<protein>
    <submittedName>
        <fullName evidence="3">Uncharacterized protein</fullName>
    </submittedName>
</protein>
<dbReference type="GeneID" id="85349267"/>
<sequence>MVLQQDERDHDGATSHVKPTHSKSFQRLLDVRRQRLYQQRARRKRDIRRTFNKQTSCYLSVPALCYLALYDVVCAFLRCRGAALSLSTMGSLGMLLFEVYVFLLGFIMIRNRLRTFYTQTLVKGLPSHERQGTRKDIGKRGREQWIHIAVLGPFTRPAFLRVSPLHSIGDITHELRRRHLIPDLTHIRHQFIFPHARLSEIQSYEILKDLGVSDLSVLLLGMSLVGGSSKHRRDDIQGSDYDDIMLRCRCGQKYVTQAHLSRHEGKCTYLISRAKNLSKRGANIWGGKASEGRFEH</sequence>
<dbReference type="EMBL" id="JAUEPS010000065">
    <property type="protein sequence ID" value="KAK0442299.1"/>
    <property type="molecule type" value="Genomic_DNA"/>
</dbReference>
<gene>
    <name evidence="3" type="ORF">EV420DRAFT_1081539</name>
</gene>
<keyword evidence="2" id="KW-1133">Transmembrane helix</keyword>
<dbReference type="RefSeq" id="XP_060324272.1">
    <property type="nucleotide sequence ID" value="XM_060465719.1"/>
</dbReference>
<evidence type="ECO:0000313" key="4">
    <source>
        <dbReference type="Proteomes" id="UP001175211"/>
    </source>
</evidence>
<organism evidence="3 4">
    <name type="scientific">Armillaria tabescens</name>
    <name type="common">Ringless honey mushroom</name>
    <name type="synonym">Agaricus tabescens</name>
    <dbReference type="NCBI Taxonomy" id="1929756"/>
    <lineage>
        <taxon>Eukaryota</taxon>
        <taxon>Fungi</taxon>
        <taxon>Dikarya</taxon>
        <taxon>Basidiomycota</taxon>
        <taxon>Agaricomycotina</taxon>
        <taxon>Agaricomycetes</taxon>
        <taxon>Agaricomycetidae</taxon>
        <taxon>Agaricales</taxon>
        <taxon>Marasmiineae</taxon>
        <taxon>Physalacriaceae</taxon>
        <taxon>Desarmillaria</taxon>
    </lineage>
</organism>
<evidence type="ECO:0000256" key="2">
    <source>
        <dbReference type="SAM" id="Phobius"/>
    </source>
</evidence>
<feature type="region of interest" description="Disordered" evidence="1">
    <location>
        <begin position="1"/>
        <end position="22"/>
    </location>
</feature>
<evidence type="ECO:0000313" key="3">
    <source>
        <dbReference type="EMBL" id="KAK0442299.1"/>
    </source>
</evidence>
<accession>A0AA39JJ60</accession>